<keyword evidence="3 5" id="KW-0808">Transferase</keyword>
<keyword evidence="3" id="KW-0963">Cytoplasm</keyword>
<keyword evidence="3" id="KW-0173">Coenzyme A biosynthesis</keyword>
<dbReference type="Proteomes" id="UP001652409">
    <property type="component" value="Unassembled WGS sequence"/>
</dbReference>
<evidence type="ECO:0000256" key="2">
    <source>
        <dbReference type="ARBA" id="ARBA00022840"/>
    </source>
</evidence>
<proteinExistence type="inferred from homology"/>
<dbReference type="PANTHER" id="PTHR10695:SF46">
    <property type="entry name" value="BIFUNCTIONAL COENZYME A SYNTHASE-RELATED"/>
    <property type="match status" value="1"/>
</dbReference>
<comment type="caution">
    <text evidence="5">The sequence shown here is derived from an EMBL/GenBank/DDBJ whole genome shotgun (WGS) entry which is preliminary data.</text>
</comment>
<sequence length="199" mass="22990">MRIIGITGGVGAGKSTVLAFLEKEYGAAVIQADQVGHLVMEPGEECYEDVIGIFGKEIIKEDKTIDRKRVSDVVFEQPHLLKRLESVIHPAVKRYICRRIRELQESGCRLCVVEAALLLEEHYQDFCDQVWYIHTDPQIRIRRLEESRGYTREKAEGIIASQATEEYFRAHTDYVIENNNDLDRTYAQIRERIEKHAVL</sequence>
<evidence type="ECO:0000256" key="3">
    <source>
        <dbReference type="HAMAP-Rule" id="MF_00376"/>
    </source>
</evidence>
<dbReference type="EC" id="2.7.1.24" evidence="3 4"/>
<evidence type="ECO:0000256" key="1">
    <source>
        <dbReference type="ARBA" id="ARBA00022741"/>
    </source>
</evidence>
<gene>
    <name evidence="3 5" type="primary">coaE</name>
    <name evidence="5" type="ORF">OCV61_09595</name>
</gene>
<comment type="function">
    <text evidence="3">Catalyzes the phosphorylation of the 3'-hydroxyl group of dephosphocoenzyme A to form coenzyme A.</text>
</comment>
<evidence type="ECO:0000313" key="6">
    <source>
        <dbReference type="Proteomes" id="UP001652409"/>
    </source>
</evidence>
<accession>A0ABT2TTU2</accession>
<dbReference type="Pfam" id="PF01121">
    <property type="entry name" value="CoaE"/>
    <property type="match status" value="1"/>
</dbReference>
<dbReference type="InterPro" id="IPR027417">
    <property type="entry name" value="P-loop_NTPase"/>
</dbReference>
<keyword evidence="1 3" id="KW-0547">Nucleotide-binding</keyword>
<comment type="similarity">
    <text evidence="3">Belongs to the CoaE family.</text>
</comment>
<dbReference type="SUPFAM" id="SSF52540">
    <property type="entry name" value="P-loop containing nucleoside triphosphate hydrolases"/>
    <property type="match status" value="1"/>
</dbReference>
<comment type="pathway">
    <text evidence="3">Cofactor biosynthesis; coenzyme A biosynthesis; CoA from (R)-pantothenate: step 5/5.</text>
</comment>
<dbReference type="InterPro" id="IPR001977">
    <property type="entry name" value="Depp_CoAkinase"/>
</dbReference>
<dbReference type="EMBL" id="JAOQJL010000016">
    <property type="protein sequence ID" value="MCU6765663.1"/>
    <property type="molecule type" value="Genomic_DNA"/>
</dbReference>
<dbReference type="NCBIfam" id="TIGR00152">
    <property type="entry name" value="dephospho-CoA kinase"/>
    <property type="match status" value="1"/>
</dbReference>
<comment type="subcellular location">
    <subcellularLocation>
        <location evidence="3">Cytoplasm</location>
    </subcellularLocation>
</comment>
<evidence type="ECO:0000256" key="4">
    <source>
        <dbReference type="NCBIfam" id="TIGR00152"/>
    </source>
</evidence>
<feature type="binding site" evidence="3">
    <location>
        <begin position="11"/>
        <end position="16"/>
    </location>
    <ligand>
        <name>ATP</name>
        <dbReference type="ChEBI" id="CHEBI:30616"/>
    </ligand>
</feature>
<keyword evidence="2 3" id="KW-0067">ATP-binding</keyword>
<keyword evidence="6" id="KW-1185">Reference proteome</keyword>
<organism evidence="5 6">
    <name type="scientific">Blautia ammoniilytica</name>
    <dbReference type="NCBI Taxonomy" id="2981782"/>
    <lineage>
        <taxon>Bacteria</taxon>
        <taxon>Bacillati</taxon>
        <taxon>Bacillota</taxon>
        <taxon>Clostridia</taxon>
        <taxon>Lachnospirales</taxon>
        <taxon>Lachnospiraceae</taxon>
        <taxon>Blautia</taxon>
    </lineage>
</organism>
<comment type="catalytic activity">
    <reaction evidence="3">
        <text>3'-dephospho-CoA + ATP = ADP + CoA + H(+)</text>
        <dbReference type="Rhea" id="RHEA:18245"/>
        <dbReference type="ChEBI" id="CHEBI:15378"/>
        <dbReference type="ChEBI" id="CHEBI:30616"/>
        <dbReference type="ChEBI" id="CHEBI:57287"/>
        <dbReference type="ChEBI" id="CHEBI:57328"/>
        <dbReference type="ChEBI" id="CHEBI:456216"/>
        <dbReference type="EC" id="2.7.1.24"/>
    </reaction>
</comment>
<dbReference type="Gene3D" id="3.40.50.300">
    <property type="entry name" value="P-loop containing nucleotide triphosphate hydrolases"/>
    <property type="match status" value="1"/>
</dbReference>
<dbReference type="RefSeq" id="WP_158421622.1">
    <property type="nucleotide sequence ID" value="NZ_JAOQJL010000016.1"/>
</dbReference>
<dbReference type="PROSITE" id="PS51219">
    <property type="entry name" value="DPCK"/>
    <property type="match status" value="1"/>
</dbReference>
<name>A0ABT2TTU2_9FIRM</name>
<evidence type="ECO:0000313" key="5">
    <source>
        <dbReference type="EMBL" id="MCU6765663.1"/>
    </source>
</evidence>
<reference evidence="5 6" key="1">
    <citation type="journal article" date="2021" name="ISME Commun">
        <title>Automated analysis of genomic sequences facilitates high-throughput and comprehensive description of bacteria.</title>
        <authorList>
            <person name="Hitch T.C.A."/>
        </authorList>
    </citation>
    <scope>NUCLEOTIDE SEQUENCE [LARGE SCALE GENOMIC DNA]</scope>
    <source>
        <strain evidence="5 6">Sanger_23</strain>
    </source>
</reference>
<dbReference type="HAMAP" id="MF_00376">
    <property type="entry name" value="Dephospho_CoA_kinase"/>
    <property type="match status" value="1"/>
</dbReference>
<protein>
    <recommendedName>
        <fullName evidence="3 4">Dephospho-CoA kinase</fullName>
        <ecNumber evidence="3 4">2.7.1.24</ecNumber>
    </recommendedName>
    <alternativeName>
        <fullName evidence="3">Dephosphocoenzyme A kinase</fullName>
    </alternativeName>
</protein>
<dbReference type="GO" id="GO:0004140">
    <property type="term" value="F:dephospho-CoA kinase activity"/>
    <property type="evidence" value="ECO:0007669"/>
    <property type="project" value="UniProtKB-EC"/>
</dbReference>
<dbReference type="CDD" id="cd02022">
    <property type="entry name" value="DPCK"/>
    <property type="match status" value="1"/>
</dbReference>
<keyword evidence="3 5" id="KW-0418">Kinase</keyword>
<dbReference type="PANTHER" id="PTHR10695">
    <property type="entry name" value="DEPHOSPHO-COA KINASE-RELATED"/>
    <property type="match status" value="1"/>
</dbReference>